<dbReference type="GO" id="GO:0015648">
    <property type="term" value="F:lipid-linked peptidoglycan transporter activity"/>
    <property type="evidence" value="ECO:0007669"/>
    <property type="project" value="UniProtKB-UniRule"/>
</dbReference>
<feature type="transmembrane region" description="Helical" evidence="8">
    <location>
        <begin position="312"/>
        <end position="332"/>
    </location>
</feature>
<evidence type="ECO:0000256" key="9">
    <source>
        <dbReference type="PIRNR" id="PIRNR002869"/>
    </source>
</evidence>
<comment type="function">
    <text evidence="8 9">Involved in peptidoglycan biosynthesis. Transports lipid-linked peptidoglycan precursors from the inner to the outer leaflet of the cytoplasmic membrane.</text>
</comment>
<dbReference type="GO" id="GO:0071555">
    <property type="term" value="P:cell wall organization"/>
    <property type="evidence" value="ECO:0007669"/>
    <property type="project" value="UniProtKB-UniRule"/>
</dbReference>
<dbReference type="KEGG" id="pth:PTH_2761"/>
<feature type="transmembrane region" description="Helical" evidence="8">
    <location>
        <begin position="440"/>
        <end position="466"/>
    </location>
</feature>
<proteinExistence type="inferred from homology"/>
<dbReference type="PIRSF" id="PIRSF002869">
    <property type="entry name" value="MviN"/>
    <property type="match status" value="1"/>
</dbReference>
<keyword evidence="4 8" id="KW-0133">Cell shape</keyword>
<organism evidence="10 11">
    <name type="scientific">Pelotomaculum thermopropionicum (strain DSM 13744 / JCM 10971 / SI)</name>
    <dbReference type="NCBI Taxonomy" id="370438"/>
    <lineage>
        <taxon>Bacteria</taxon>
        <taxon>Bacillati</taxon>
        <taxon>Bacillota</taxon>
        <taxon>Clostridia</taxon>
        <taxon>Eubacteriales</taxon>
        <taxon>Desulfotomaculaceae</taxon>
        <taxon>Pelotomaculum</taxon>
    </lineage>
</organism>
<dbReference type="InterPro" id="IPR004268">
    <property type="entry name" value="MurJ"/>
</dbReference>
<comment type="pathway">
    <text evidence="8">Cell wall biogenesis; peptidoglycan biosynthesis.</text>
</comment>
<feature type="transmembrane region" description="Helical" evidence="8">
    <location>
        <begin position="131"/>
        <end position="151"/>
    </location>
</feature>
<dbReference type="Pfam" id="PF03023">
    <property type="entry name" value="MurJ"/>
    <property type="match status" value="1"/>
</dbReference>
<dbReference type="PANTHER" id="PTHR47019">
    <property type="entry name" value="LIPID II FLIPPASE MURJ"/>
    <property type="match status" value="1"/>
</dbReference>
<dbReference type="GO" id="GO:0009252">
    <property type="term" value="P:peptidoglycan biosynthetic process"/>
    <property type="evidence" value="ECO:0007669"/>
    <property type="project" value="UniProtKB-UniRule"/>
</dbReference>
<dbReference type="GO" id="GO:0005886">
    <property type="term" value="C:plasma membrane"/>
    <property type="evidence" value="ECO:0007669"/>
    <property type="project" value="UniProtKB-SubCell"/>
</dbReference>
<keyword evidence="5 8" id="KW-0573">Peptidoglycan synthesis</keyword>
<comment type="subcellular location">
    <subcellularLocation>
        <location evidence="1 8">Cell membrane</location>
        <topology evidence="1 8">Multi-pass membrane protein</topology>
    </subcellularLocation>
</comment>
<keyword evidence="6 8" id="KW-1133">Transmembrane helix</keyword>
<keyword evidence="8 9" id="KW-0813">Transport</keyword>
<feature type="transmembrane region" description="Helical" evidence="8">
    <location>
        <begin position="385"/>
        <end position="404"/>
    </location>
</feature>
<feature type="transmembrane region" description="Helical" evidence="8">
    <location>
        <begin position="51"/>
        <end position="71"/>
    </location>
</feature>
<keyword evidence="11" id="KW-1185">Reference proteome</keyword>
<feature type="transmembrane region" description="Helical" evidence="8">
    <location>
        <begin position="273"/>
        <end position="291"/>
    </location>
</feature>
<dbReference type="InterPro" id="IPR051050">
    <property type="entry name" value="Lipid_II_flippase_MurJ/MviN"/>
</dbReference>
<comment type="similarity">
    <text evidence="8 9">Belongs to the MurJ/MviN family.</text>
</comment>
<feature type="transmembrane region" description="Helical" evidence="8">
    <location>
        <begin position="83"/>
        <end position="111"/>
    </location>
</feature>
<keyword evidence="8 9" id="KW-0961">Cell wall biogenesis/degradation</keyword>
<evidence type="ECO:0000256" key="4">
    <source>
        <dbReference type="ARBA" id="ARBA00022960"/>
    </source>
</evidence>
<dbReference type="GO" id="GO:0008360">
    <property type="term" value="P:regulation of cell shape"/>
    <property type="evidence" value="ECO:0007669"/>
    <property type="project" value="UniProtKB-UniRule"/>
</dbReference>
<evidence type="ECO:0000313" key="10">
    <source>
        <dbReference type="EMBL" id="BAF60942.1"/>
    </source>
</evidence>
<feature type="transmembrane region" description="Helical" evidence="8">
    <location>
        <begin position="158"/>
        <end position="179"/>
    </location>
</feature>
<evidence type="ECO:0000256" key="7">
    <source>
        <dbReference type="ARBA" id="ARBA00023136"/>
    </source>
</evidence>
<dbReference type="STRING" id="370438.PTH_2761"/>
<feature type="transmembrane region" description="Helical" evidence="8">
    <location>
        <begin position="246"/>
        <end position="267"/>
    </location>
</feature>
<dbReference type="HAMAP" id="MF_02078">
    <property type="entry name" value="MurJ_MviN"/>
    <property type="match status" value="1"/>
</dbReference>
<keyword evidence="7 8" id="KW-0472">Membrane</keyword>
<dbReference type="HOGENOM" id="CLU_006797_4_1_9"/>
<keyword evidence="3 8" id="KW-0812">Transmembrane</keyword>
<accession>A5CYJ9</accession>
<protein>
    <recommendedName>
        <fullName evidence="8">Probable lipid II flippase MurJ</fullName>
    </recommendedName>
</protein>
<keyword evidence="2 8" id="KW-1003">Cell membrane</keyword>
<evidence type="ECO:0000256" key="8">
    <source>
        <dbReference type="HAMAP-Rule" id="MF_02078"/>
    </source>
</evidence>
<feature type="transmembrane region" description="Helical" evidence="8">
    <location>
        <begin position="185"/>
        <end position="208"/>
    </location>
</feature>
<name>A5CYJ9_PELTS</name>
<evidence type="ECO:0000256" key="6">
    <source>
        <dbReference type="ARBA" id="ARBA00022989"/>
    </source>
</evidence>
<dbReference type="PRINTS" id="PR01806">
    <property type="entry name" value="VIRFACTRMVIN"/>
</dbReference>
<dbReference type="NCBIfam" id="TIGR01695">
    <property type="entry name" value="murJ_mviN"/>
    <property type="match status" value="1"/>
</dbReference>
<dbReference type="PANTHER" id="PTHR47019:SF1">
    <property type="entry name" value="LIPID II FLIPPASE MURJ"/>
    <property type="match status" value="1"/>
</dbReference>
<reference evidence="11" key="1">
    <citation type="journal article" date="2008" name="Genome Res.">
        <title>The genome of Pelotomaculum thermopropionicum reveals niche-associated evolution in anaerobic microbiota.</title>
        <authorList>
            <person name="Kosaka T."/>
            <person name="Kato S."/>
            <person name="Shimoyama T."/>
            <person name="Ishii S."/>
            <person name="Abe T."/>
            <person name="Watanabe K."/>
        </authorList>
    </citation>
    <scope>NUCLEOTIDE SEQUENCE [LARGE SCALE GENOMIC DNA]</scope>
    <source>
        <strain evidence="11">DSM 13744 / JCM 10971 / SI</strain>
    </source>
</reference>
<dbReference type="eggNOG" id="COG0728">
    <property type="taxonomic scope" value="Bacteria"/>
</dbReference>
<evidence type="ECO:0000256" key="3">
    <source>
        <dbReference type="ARBA" id="ARBA00022692"/>
    </source>
</evidence>
<evidence type="ECO:0000256" key="5">
    <source>
        <dbReference type="ARBA" id="ARBA00022984"/>
    </source>
</evidence>
<dbReference type="GO" id="GO:0034204">
    <property type="term" value="P:lipid translocation"/>
    <property type="evidence" value="ECO:0007669"/>
    <property type="project" value="TreeGrafter"/>
</dbReference>
<sequence>MSTGKFIFKATLLIAFFNLMSKVLGLARESVIARLFGASVYTDAYQTALKMPNMLFFIVSGALATVVVPVFTEHAARGEKGEAWKIFSTVTVAVVLFYFAAAVTGMAAAPLLVKLVAPGFEGTRELLTVELARILLPLMIFAGLASLFSNLLNASNIFGLPAFSNSVNNIFIIASAFTLGKIYGIHGLALGTVAAMAAMALVQLPALCKKGFGLRWPLEPGHPGVKKVCSLALPSLLSLSVNQANLYVVGVLASWLPVGSISALGYADKLIQFPVSLFVLALGTAVFPTLSMRAAEGDREALTGALLKSLKAVIITMVPASVGLMSLSHPIVKLIYKGGAFDQRAVEMTAAALLFYSVGLVGQAAGILLTRGFYSLQDTATPLKIGAATVLVNLALSLALIGYLRHGGLALASSLANLFYMALLMRCLGQRVPGLRRGGLLKFTLAVLAASGLMAAASCAVSRALAHLAGGLAGLAVQVSLAIAAGVVVYAASIAVLGGKEASFFWRSAREVLTGRKE</sequence>
<evidence type="ECO:0000256" key="1">
    <source>
        <dbReference type="ARBA" id="ARBA00004651"/>
    </source>
</evidence>
<gene>
    <name evidence="10" type="primary">MviN</name>
    <name evidence="8" type="synonym">murJ</name>
    <name evidence="10" type="ordered locus">PTH_2761</name>
</gene>
<dbReference type="AlphaFoldDB" id="A5CYJ9"/>
<dbReference type="CDD" id="cd13123">
    <property type="entry name" value="MATE_MurJ_like"/>
    <property type="match status" value="1"/>
</dbReference>
<evidence type="ECO:0000256" key="2">
    <source>
        <dbReference type="ARBA" id="ARBA00022475"/>
    </source>
</evidence>
<feature type="transmembrane region" description="Helical" evidence="8">
    <location>
        <begin position="410"/>
        <end position="428"/>
    </location>
</feature>
<feature type="transmembrane region" description="Helical" evidence="8">
    <location>
        <begin position="352"/>
        <end position="373"/>
    </location>
</feature>
<feature type="transmembrane region" description="Helical" evidence="8">
    <location>
        <begin position="472"/>
        <end position="497"/>
    </location>
</feature>
<dbReference type="EMBL" id="AP009389">
    <property type="protein sequence ID" value="BAF60942.1"/>
    <property type="molecule type" value="Genomic_DNA"/>
</dbReference>
<evidence type="ECO:0000313" key="11">
    <source>
        <dbReference type="Proteomes" id="UP000006556"/>
    </source>
</evidence>
<dbReference type="Proteomes" id="UP000006556">
    <property type="component" value="Chromosome"/>
</dbReference>
<dbReference type="UniPathway" id="UPA00219"/>